<organism evidence="15 16">
    <name type="scientific">Pseudoalteromonas aliena</name>
    <dbReference type="NCBI Taxonomy" id="247523"/>
    <lineage>
        <taxon>Bacteria</taxon>
        <taxon>Pseudomonadati</taxon>
        <taxon>Pseudomonadota</taxon>
        <taxon>Gammaproteobacteria</taxon>
        <taxon>Alteromonadales</taxon>
        <taxon>Pseudoalteromonadaceae</taxon>
        <taxon>Pseudoalteromonas</taxon>
    </lineage>
</organism>
<evidence type="ECO:0000313" key="15">
    <source>
        <dbReference type="EMBL" id="AQQ01831.1"/>
    </source>
</evidence>
<comment type="subcellular location">
    <subcellularLocation>
        <location evidence="2">Cell membrane</location>
        <topology evidence="2">Multi-pass membrane protein</topology>
    </subcellularLocation>
</comment>
<gene>
    <name evidence="15" type="ORF">B0W48_19845</name>
</gene>
<dbReference type="PROSITE" id="PS50883">
    <property type="entry name" value="EAL"/>
    <property type="match status" value="1"/>
</dbReference>
<dbReference type="PROSITE" id="PS50885">
    <property type="entry name" value="HAMP"/>
    <property type="match status" value="1"/>
</dbReference>
<dbReference type="SUPFAM" id="SSF55785">
    <property type="entry name" value="PYP-like sensor domain (PAS domain)"/>
    <property type="match status" value="1"/>
</dbReference>
<dbReference type="NCBIfam" id="TIGR00229">
    <property type="entry name" value="sensory_box"/>
    <property type="match status" value="1"/>
</dbReference>
<evidence type="ECO:0000259" key="12">
    <source>
        <dbReference type="PROSITE" id="PS50883"/>
    </source>
</evidence>
<dbReference type="GO" id="GO:0071111">
    <property type="term" value="F:cyclic-guanylate-specific phosphodiesterase activity"/>
    <property type="evidence" value="ECO:0007669"/>
    <property type="project" value="UniProtKB-EC"/>
</dbReference>
<dbReference type="InterPro" id="IPR033479">
    <property type="entry name" value="dCache_1"/>
</dbReference>
<dbReference type="SMART" id="SM00304">
    <property type="entry name" value="HAMP"/>
    <property type="match status" value="1"/>
</dbReference>
<dbReference type="PROSITE" id="PS50887">
    <property type="entry name" value="GGDEF"/>
    <property type="match status" value="1"/>
</dbReference>
<dbReference type="SUPFAM" id="SSF141868">
    <property type="entry name" value="EAL domain-like"/>
    <property type="match status" value="1"/>
</dbReference>
<dbReference type="FunFam" id="3.20.20.450:FF:000001">
    <property type="entry name" value="Cyclic di-GMP phosphodiesterase yahA"/>
    <property type="match status" value="1"/>
</dbReference>
<keyword evidence="4" id="KW-1003">Cell membrane</keyword>
<evidence type="ECO:0000259" key="13">
    <source>
        <dbReference type="PROSITE" id="PS50885"/>
    </source>
</evidence>
<dbReference type="InterPro" id="IPR001633">
    <property type="entry name" value="EAL_dom"/>
</dbReference>
<evidence type="ECO:0000256" key="1">
    <source>
        <dbReference type="ARBA" id="ARBA00001946"/>
    </source>
</evidence>
<dbReference type="Pfam" id="PF02743">
    <property type="entry name" value="dCache_1"/>
    <property type="match status" value="1"/>
</dbReference>
<feature type="domain" description="GGDEF" evidence="14">
    <location>
        <begin position="600"/>
        <end position="733"/>
    </location>
</feature>
<dbReference type="Gene3D" id="3.30.70.270">
    <property type="match status" value="1"/>
</dbReference>
<evidence type="ECO:0000256" key="2">
    <source>
        <dbReference type="ARBA" id="ARBA00004651"/>
    </source>
</evidence>
<dbReference type="Proteomes" id="UP000188243">
    <property type="component" value="Chromosome"/>
</dbReference>
<sequence length="1008" mass="114103">MVYRRPPSRFGLNSLSVKLSLLISAICLIAGVCAAALMLKSEEKQLVFEEHEVLKSSTDLLVKQFNEKVNTKVNIAEQANSVVVEQLFSKQQSINLSNNAKLQFNNDGTIRSASADGMSAAYLAQKNYSPFYKQLINDSESLWRIIAPTLIHDFFNFYLITKDNFIRISPPNWALNAPANFNFTTGTTYNAVQKNINPTQEPKWSKVYYDKVWNKWVISLLVPIYVENEFLGVTGNDIALNTLISQLPVGDKEKHLLVFDSKGQLLAHPDVSQNLLANYGSKGKTLNTQDFVNDELQAIINEARAMHLSEYANSFEQNDEEHIINIRKIDELDWYIGVYKKRSSTLSALQDLKLKFFGLFIMYAVLVALLLHQALYQLVLRRLHTLVYAVTNFGKGNLQIEFPPENKDEIGTLNGSFRDMTVEIRKLIDGLTQRITEKEIAEKAANRLSKAVAFSGTGVVITNENFIIEYVNPKMLEMTGYPESHFNRTPLLSIIATEMAILVDDIDIDLRSRNYWRGDTLIQGLDKQPIWVSLSVSPIRDESGKITSYVASAQDISFVKESQRKMEQLAYFDTLTGLANRTFFRMQLRKSMALAERGHYAFALFYFDLDEFKRINDTLGHDAGDQLLVEVANRLKKRLRAEDTIARLGGDEFAVLLSGIESQEHATDVANTIQKTLNVPIKLSSNEVIISASIGITMAPYDSLEEDQLLKHADLAMYEAKAKGRNTFHFYSQELDAAANERLFIENELRQALREKQFVIYYQPQVDSRNQQVMGYEALLRWFHPTEGLISPTKFIPIAEATGLIVELGEWVLQESCDFAVRLKEQGRENNISINLSARQFKDASLVPMLSKMIIKSGVSAKRLHLELTESMLMGNVEAAITQLHELKALGVSISIDDFGTGYSSLSYLKRFPVDILKIDRSFVRDIPEDTNDMEITAAIIAMAQKLNINVVAEGVETIEQVQFLQNNNCFVVQGYYFSAPIPEREFPSLFEKLNNIQRIENLNKNAG</sequence>
<feature type="domain" description="EAL" evidence="12">
    <location>
        <begin position="742"/>
        <end position="995"/>
    </location>
</feature>
<dbReference type="PROSITE" id="PS50113">
    <property type="entry name" value="PAC"/>
    <property type="match status" value="1"/>
</dbReference>
<evidence type="ECO:0000259" key="14">
    <source>
        <dbReference type="PROSITE" id="PS50887"/>
    </source>
</evidence>
<dbReference type="EMBL" id="CP019628">
    <property type="protein sequence ID" value="AQQ01831.1"/>
    <property type="molecule type" value="Genomic_DNA"/>
</dbReference>
<evidence type="ECO:0000256" key="4">
    <source>
        <dbReference type="ARBA" id="ARBA00022475"/>
    </source>
</evidence>
<comment type="catalytic activity">
    <reaction evidence="9">
        <text>3',3'-c-di-GMP + H2O = 5'-phosphoguanylyl(3'-&gt;5')guanosine + H(+)</text>
        <dbReference type="Rhea" id="RHEA:24902"/>
        <dbReference type="ChEBI" id="CHEBI:15377"/>
        <dbReference type="ChEBI" id="CHEBI:15378"/>
        <dbReference type="ChEBI" id="CHEBI:58754"/>
        <dbReference type="ChEBI" id="CHEBI:58805"/>
        <dbReference type="EC" id="3.1.4.52"/>
    </reaction>
    <physiologicalReaction direction="left-to-right" evidence="9">
        <dbReference type="Rhea" id="RHEA:24903"/>
    </physiologicalReaction>
</comment>
<dbReference type="Gene3D" id="3.30.450.20">
    <property type="entry name" value="PAS domain"/>
    <property type="match status" value="2"/>
</dbReference>
<dbReference type="InterPro" id="IPR029787">
    <property type="entry name" value="Nucleotide_cyclase"/>
</dbReference>
<accession>A0A1Q2H3L1</accession>
<dbReference type="SMART" id="SM00091">
    <property type="entry name" value="PAS"/>
    <property type="match status" value="1"/>
</dbReference>
<dbReference type="InterPro" id="IPR000014">
    <property type="entry name" value="PAS"/>
</dbReference>
<evidence type="ECO:0000256" key="10">
    <source>
        <dbReference type="SAM" id="Phobius"/>
    </source>
</evidence>
<dbReference type="InterPro" id="IPR035919">
    <property type="entry name" value="EAL_sf"/>
</dbReference>
<evidence type="ECO:0000256" key="5">
    <source>
        <dbReference type="ARBA" id="ARBA00022636"/>
    </source>
</evidence>
<keyword evidence="8 10" id="KW-0472">Membrane</keyword>
<keyword evidence="6 10" id="KW-0812">Transmembrane</keyword>
<feature type="transmembrane region" description="Helical" evidence="10">
    <location>
        <begin position="356"/>
        <end position="376"/>
    </location>
</feature>
<evidence type="ECO:0000313" key="16">
    <source>
        <dbReference type="Proteomes" id="UP000188243"/>
    </source>
</evidence>
<dbReference type="PANTHER" id="PTHR44757:SF2">
    <property type="entry name" value="BIOFILM ARCHITECTURE MAINTENANCE PROTEIN MBAA"/>
    <property type="match status" value="1"/>
</dbReference>
<dbReference type="KEGG" id="paln:B0W48_19845"/>
<dbReference type="EC" id="3.1.4.52" evidence="3"/>
<dbReference type="InterPro" id="IPR043128">
    <property type="entry name" value="Rev_trsase/Diguanyl_cyclase"/>
</dbReference>
<feature type="domain" description="PAC" evidence="11">
    <location>
        <begin position="516"/>
        <end position="568"/>
    </location>
</feature>
<evidence type="ECO:0000256" key="9">
    <source>
        <dbReference type="ARBA" id="ARBA00051114"/>
    </source>
</evidence>
<dbReference type="NCBIfam" id="TIGR00254">
    <property type="entry name" value="GGDEF"/>
    <property type="match status" value="1"/>
</dbReference>
<keyword evidence="7 10" id="KW-1133">Transmembrane helix</keyword>
<dbReference type="FunFam" id="3.30.70.270:FF:000001">
    <property type="entry name" value="Diguanylate cyclase domain protein"/>
    <property type="match status" value="1"/>
</dbReference>
<evidence type="ECO:0000256" key="7">
    <source>
        <dbReference type="ARBA" id="ARBA00022989"/>
    </source>
</evidence>
<dbReference type="InterPro" id="IPR000160">
    <property type="entry name" value="GGDEF_dom"/>
</dbReference>
<feature type="domain" description="HAMP" evidence="13">
    <location>
        <begin position="377"/>
        <end position="429"/>
    </location>
</feature>
<comment type="cofactor">
    <cofactor evidence="1">
        <name>Mg(2+)</name>
        <dbReference type="ChEBI" id="CHEBI:18420"/>
    </cofactor>
</comment>
<dbReference type="PANTHER" id="PTHR44757">
    <property type="entry name" value="DIGUANYLATE CYCLASE DGCP"/>
    <property type="match status" value="1"/>
</dbReference>
<keyword evidence="5" id="KW-0973">c-di-GMP</keyword>
<name>A0A1Q2H3L1_9GAMM</name>
<dbReference type="CDD" id="cd01949">
    <property type="entry name" value="GGDEF"/>
    <property type="match status" value="1"/>
</dbReference>
<dbReference type="CDD" id="cd01948">
    <property type="entry name" value="EAL"/>
    <property type="match status" value="1"/>
</dbReference>
<evidence type="ECO:0000259" key="11">
    <source>
        <dbReference type="PROSITE" id="PS50113"/>
    </source>
</evidence>
<dbReference type="Gene3D" id="3.20.20.450">
    <property type="entry name" value="EAL domain"/>
    <property type="match status" value="1"/>
</dbReference>
<evidence type="ECO:0000256" key="8">
    <source>
        <dbReference type="ARBA" id="ARBA00023136"/>
    </source>
</evidence>
<dbReference type="SUPFAM" id="SSF55073">
    <property type="entry name" value="Nucleotide cyclase"/>
    <property type="match status" value="1"/>
</dbReference>
<dbReference type="CDD" id="cd06225">
    <property type="entry name" value="HAMP"/>
    <property type="match status" value="1"/>
</dbReference>
<dbReference type="Pfam" id="PF00563">
    <property type="entry name" value="EAL"/>
    <property type="match status" value="1"/>
</dbReference>
<dbReference type="GO" id="GO:0007165">
    <property type="term" value="P:signal transduction"/>
    <property type="evidence" value="ECO:0007669"/>
    <property type="project" value="InterPro"/>
</dbReference>
<dbReference type="InterPro" id="IPR003660">
    <property type="entry name" value="HAMP_dom"/>
</dbReference>
<dbReference type="SUPFAM" id="SSF158472">
    <property type="entry name" value="HAMP domain-like"/>
    <property type="match status" value="1"/>
</dbReference>
<dbReference type="STRING" id="247523.B0W48_19845"/>
<protein>
    <recommendedName>
        <fullName evidence="3">cyclic-guanylate-specific phosphodiesterase</fullName>
        <ecNumber evidence="3">3.1.4.52</ecNumber>
    </recommendedName>
</protein>
<dbReference type="SMART" id="SM00052">
    <property type="entry name" value="EAL"/>
    <property type="match status" value="1"/>
</dbReference>
<dbReference type="Pfam" id="PF00990">
    <property type="entry name" value="GGDEF"/>
    <property type="match status" value="1"/>
</dbReference>
<dbReference type="CDD" id="cd00130">
    <property type="entry name" value="PAS"/>
    <property type="match status" value="1"/>
</dbReference>
<dbReference type="Pfam" id="PF00672">
    <property type="entry name" value="HAMP"/>
    <property type="match status" value="1"/>
</dbReference>
<dbReference type="InterPro" id="IPR035965">
    <property type="entry name" value="PAS-like_dom_sf"/>
</dbReference>
<feature type="transmembrane region" description="Helical" evidence="10">
    <location>
        <begin position="20"/>
        <end position="39"/>
    </location>
</feature>
<dbReference type="Gene3D" id="6.10.340.10">
    <property type="match status" value="1"/>
</dbReference>
<reference evidence="15 16" key="1">
    <citation type="submission" date="2017-02" db="EMBL/GenBank/DDBJ databases">
        <title>Complete genome sequence of the cold-active Pseudoalteromonas aliena strain EH1 isolated from Arctic seawater.</title>
        <authorList>
            <person name="Kim E."/>
            <person name="Heo E."/>
            <person name="Kim H."/>
            <person name="Kim D."/>
        </authorList>
    </citation>
    <scope>NUCLEOTIDE SEQUENCE [LARGE SCALE GENOMIC DNA]</scope>
    <source>
        <strain evidence="15 16">EH1</strain>
    </source>
</reference>
<dbReference type="AlphaFoldDB" id="A0A1Q2H3L1"/>
<dbReference type="GO" id="GO:0005886">
    <property type="term" value="C:plasma membrane"/>
    <property type="evidence" value="ECO:0007669"/>
    <property type="project" value="UniProtKB-SubCell"/>
</dbReference>
<dbReference type="RefSeq" id="WP_077538600.1">
    <property type="nucleotide sequence ID" value="NZ_CANLYY010000002.1"/>
</dbReference>
<dbReference type="GO" id="GO:0071732">
    <property type="term" value="P:cellular response to nitric oxide"/>
    <property type="evidence" value="ECO:0007669"/>
    <property type="project" value="UniProtKB-ARBA"/>
</dbReference>
<evidence type="ECO:0000256" key="3">
    <source>
        <dbReference type="ARBA" id="ARBA00012282"/>
    </source>
</evidence>
<dbReference type="Pfam" id="PF13426">
    <property type="entry name" value="PAS_9"/>
    <property type="match status" value="1"/>
</dbReference>
<dbReference type="InterPro" id="IPR052155">
    <property type="entry name" value="Biofilm_reg_signaling"/>
</dbReference>
<dbReference type="SMART" id="SM00267">
    <property type="entry name" value="GGDEF"/>
    <property type="match status" value="1"/>
</dbReference>
<evidence type="ECO:0000256" key="6">
    <source>
        <dbReference type="ARBA" id="ARBA00022692"/>
    </source>
</evidence>
<dbReference type="InterPro" id="IPR000700">
    <property type="entry name" value="PAS-assoc_C"/>
</dbReference>
<proteinExistence type="predicted"/>